<accession>A0ABW4BJ25</accession>
<evidence type="ECO:0000256" key="3">
    <source>
        <dbReference type="ARBA" id="ARBA00022679"/>
    </source>
</evidence>
<gene>
    <name evidence="6" type="ORF">ACFQ41_12340</name>
</gene>
<dbReference type="EC" id="2.1.1.72" evidence="1"/>
<evidence type="ECO:0000256" key="1">
    <source>
        <dbReference type="ARBA" id="ARBA00011900"/>
    </source>
</evidence>
<dbReference type="RefSeq" id="WP_204118398.1">
    <property type="nucleotide sequence ID" value="NZ_BOLV01000004.1"/>
</dbReference>
<dbReference type="EMBL" id="JBHTOA010000048">
    <property type="protein sequence ID" value="MFD1400098.1"/>
    <property type="molecule type" value="Genomic_DNA"/>
</dbReference>
<dbReference type="Proteomes" id="UP001597199">
    <property type="component" value="Unassembled WGS sequence"/>
</dbReference>
<dbReference type="PANTHER" id="PTHR30481:SF3">
    <property type="entry name" value="DNA ADENINE METHYLASE"/>
    <property type="match status" value="1"/>
</dbReference>
<organism evidence="6 7">
    <name type="scientific">Lacticaseibacillus suilingensis</name>
    <dbReference type="NCBI Taxonomy" id="2799577"/>
    <lineage>
        <taxon>Bacteria</taxon>
        <taxon>Bacillati</taxon>
        <taxon>Bacillota</taxon>
        <taxon>Bacilli</taxon>
        <taxon>Lactobacillales</taxon>
        <taxon>Lactobacillaceae</taxon>
        <taxon>Lacticaseibacillus</taxon>
    </lineage>
</organism>
<evidence type="ECO:0000313" key="6">
    <source>
        <dbReference type="EMBL" id="MFD1400098.1"/>
    </source>
</evidence>
<protein>
    <recommendedName>
        <fullName evidence="1">site-specific DNA-methyltransferase (adenine-specific)</fullName>
        <ecNumber evidence="1">2.1.1.72</ecNumber>
    </recommendedName>
</protein>
<sequence>MLTPLLKYPGGKTKELPHILPALPAQIRHYYEPFVGGGAVYFAVGSRRSSTIDGYYINDRSDELMRLYRAVATGDESFFAAVARIDAAWVGAEAYVDLIKPELVKFFAVQVKAVEPPRPQTQAWVAAHQTAMTTAFAPGFENGRGFFADLPVAMARKVNFLRKQAAAGVTISQADFEQIILTTFKSSLYVYYRDLFNRIPELALTPGEQAALYLFIRQYAYSSMFRYSKTGKFNVPYGGMTYNHNTLASRVADYHNPELTALLARTTLGNQDFADFMATHPPVAGDFVFLDPPYDTDFSTYANNEFGQSDQGRLAQYLIHDTVANWMLVIKNTPLIAALYEAGTATANGQQVFLHAFDKSYLVNFKNRNAKDVEHLVITNYQLPEQELL</sequence>
<dbReference type="SUPFAM" id="SSF53335">
    <property type="entry name" value="S-adenosyl-L-methionine-dependent methyltransferases"/>
    <property type="match status" value="1"/>
</dbReference>
<keyword evidence="7" id="KW-1185">Reference proteome</keyword>
<dbReference type="InterPro" id="IPR012327">
    <property type="entry name" value="MeTrfase_D12"/>
</dbReference>
<name>A0ABW4BJ25_9LACO</name>
<dbReference type="PROSITE" id="PS00092">
    <property type="entry name" value="N6_MTASE"/>
    <property type="match status" value="1"/>
</dbReference>
<keyword evidence="2 6" id="KW-0489">Methyltransferase</keyword>
<evidence type="ECO:0000256" key="4">
    <source>
        <dbReference type="ARBA" id="ARBA00022691"/>
    </source>
</evidence>
<dbReference type="InterPro" id="IPR029063">
    <property type="entry name" value="SAM-dependent_MTases_sf"/>
</dbReference>
<dbReference type="GO" id="GO:0032259">
    <property type="term" value="P:methylation"/>
    <property type="evidence" value="ECO:0007669"/>
    <property type="project" value="UniProtKB-KW"/>
</dbReference>
<proteinExistence type="predicted"/>
<keyword evidence="4" id="KW-0949">S-adenosyl-L-methionine</keyword>
<evidence type="ECO:0000256" key="5">
    <source>
        <dbReference type="ARBA" id="ARBA00047942"/>
    </source>
</evidence>
<dbReference type="Gene3D" id="3.40.50.150">
    <property type="entry name" value="Vaccinia Virus protein VP39"/>
    <property type="match status" value="2"/>
</dbReference>
<evidence type="ECO:0000256" key="2">
    <source>
        <dbReference type="ARBA" id="ARBA00022603"/>
    </source>
</evidence>
<keyword evidence="3" id="KW-0808">Transferase</keyword>
<comment type="caution">
    <text evidence="6">The sequence shown here is derived from an EMBL/GenBank/DDBJ whole genome shotgun (WGS) entry which is preliminary data.</text>
</comment>
<dbReference type="Pfam" id="PF02086">
    <property type="entry name" value="MethyltransfD12"/>
    <property type="match status" value="2"/>
</dbReference>
<evidence type="ECO:0000313" key="7">
    <source>
        <dbReference type="Proteomes" id="UP001597199"/>
    </source>
</evidence>
<comment type="catalytic activity">
    <reaction evidence="5">
        <text>a 2'-deoxyadenosine in DNA + S-adenosyl-L-methionine = an N(6)-methyl-2'-deoxyadenosine in DNA + S-adenosyl-L-homocysteine + H(+)</text>
        <dbReference type="Rhea" id="RHEA:15197"/>
        <dbReference type="Rhea" id="RHEA-COMP:12418"/>
        <dbReference type="Rhea" id="RHEA-COMP:12419"/>
        <dbReference type="ChEBI" id="CHEBI:15378"/>
        <dbReference type="ChEBI" id="CHEBI:57856"/>
        <dbReference type="ChEBI" id="CHEBI:59789"/>
        <dbReference type="ChEBI" id="CHEBI:90615"/>
        <dbReference type="ChEBI" id="CHEBI:90616"/>
        <dbReference type="EC" id="2.1.1.72"/>
    </reaction>
</comment>
<dbReference type="GO" id="GO:0008168">
    <property type="term" value="F:methyltransferase activity"/>
    <property type="evidence" value="ECO:0007669"/>
    <property type="project" value="UniProtKB-KW"/>
</dbReference>
<dbReference type="PANTHER" id="PTHR30481">
    <property type="entry name" value="DNA ADENINE METHYLASE"/>
    <property type="match status" value="1"/>
</dbReference>
<reference evidence="7" key="1">
    <citation type="journal article" date="2019" name="Int. J. Syst. Evol. Microbiol.">
        <title>The Global Catalogue of Microorganisms (GCM) 10K type strain sequencing project: providing services to taxonomists for standard genome sequencing and annotation.</title>
        <authorList>
            <consortium name="The Broad Institute Genomics Platform"/>
            <consortium name="The Broad Institute Genome Sequencing Center for Infectious Disease"/>
            <person name="Wu L."/>
            <person name="Ma J."/>
        </authorList>
    </citation>
    <scope>NUCLEOTIDE SEQUENCE [LARGE SCALE GENOMIC DNA]</scope>
    <source>
        <strain evidence="7">CCM 9110</strain>
    </source>
</reference>
<dbReference type="InterPro" id="IPR002052">
    <property type="entry name" value="DNA_methylase_N6_adenine_CS"/>
</dbReference>
<dbReference type="PRINTS" id="PR00505">
    <property type="entry name" value="D12N6MTFRASE"/>
</dbReference>